<reference evidence="4" key="1">
    <citation type="submission" date="2011-10" db="EMBL/GenBank/DDBJ databases">
        <authorList>
            <person name="Genoscope - CEA"/>
        </authorList>
    </citation>
    <scope>NUCLEOTIDE SEQUENCE</scope>
</reference>
<dbReference type="GO" id="GO:0005849">
    <property type="term" value="C:mRNA cleavage factor complex"/>
    <property type="evidence" value="ECO:0007669"/>
    <property type="project" value="InterPro"/>
</dbReference>
<dbReference type="OrthoDB" id="2129491at2759"/>
<reference evidence="5" key="2">
    <citation type="journal article" date="2012" name="G3 (Bethesda)">
        <title>Pichia sorbitophila, an interspecies yeast hybrid reveals early steps of genome resolution following polyploidization.</title>
        <authorList>
            <person name="Leh Louis V."/>
            <person name="Despons L."/>
            <person name="Friedrich A."/>
            <person name="Martin T."/>
            <person name="Durrens P."/>
            <person name="Casaregola S."/>
            <person name="Neuveglise C."/>
            <person name="Fairhead C."/>
            <person name="Marck C."/>
            <person name="Cruz J.A."/>
            <person name="Straub M.L."/>
            <person name="Kugler V."/>
            <person name="Sacerdot C."/>
            <person name="Uzunov Z."/>
            <person name="Thierry A."/>
            <person name="Weiss S."/>
            <person name="Bleykasten C."/>
            <person name="De Montigny J."/>
            <person name="Jacques N."/>
            <person name="Jung P."/>
            <person name="Lemaire M."/>
            <person name="Mallet S."/>
            <person name="Morel G."/>
            <person name="Richard G.F."/>
            <person name="Sarkar A."/>
            <person name="Savel G."/>
            <person name="Schacherer J."/>
            <person name="Seret M.L."/>
            <person name="Talla E."/>
            <person name="Samson G."/>
            <person name="Jubin C."/>
            <person name="Poulain J."/>
            <person name="Vacherie B."/>
            <person name="Barbe V."/>
            <person name="Pelletier E."/>
            <person name="Sherman D.J."/>
            <person name="Westhof E."/>
            <person name="Weissenbach J."/>
            <person name="Baret P.V."/>
            <person name="Wincker P."/>
            <person name="Gaillardin C."/>
            <person name="Dujon B."/>
            <person name="Souciet J.L."/>
        </authorList>
    </citation>
    <scope>NUCLEOTIDE SEQUENCE [LARGE SCALE GENOMIC DNA]</scope>
    <source>
        <strain evidence="5">ATCC MYA-4447 / BCRC 22081 / CBS 7064 / NBRC 10061 / NRRL Y-12695</strain>
    </source>
</reference>
<protein>
    <submittedName>
        <fullName evidence="4">Piso0_004159 protein</fullName>
    </submittedName>
</protein>
<dbReference type="FunFam" id="1.25.40.90:FF:000016">
    <property type="entry name" value="mRNA cleavage factor complex component Pcf11"/>
    <property type="match status" value="1"/>
</dbReference>
<dbReference type="STRING" id="559304.G8Y7N0"/>
<dbReference type="FunCoup" id="G8Y7N0">
    <property type="interactions" value="848"/>
</dbReference>
<evidence type="ECO:0000259" key="2">
    <source>
        <dbReference type="PROSITE" id="PS51391"/>
    </source>
</evidence>
<organism evidence="4 5">
    <name type="scientific">Pichia sorbitophila (strain ATCC MYA-4447 / BCRC 22081 / CBS 7064 / NBRC 10061 / NRRL Y-12695)</name>
    <name type="common">Hybrid yeast</name>
    <dbReference type="NCBI Taxonomy" id="559304"/>
    <lineage>
        <taxon>Eukaryota</taxon>
        <taxon>Fungi</taxon>
        <taxon>Dikarya</taxon>
        <taxon>Ascomycota</taxon>
        <taxon>Saccharomycotina</taxon>
        <taxon>Pichiomycetes</taxon>
        <taxon>Debaryomycetaceae</taxon>
        <taxon>Millerozyma</taxon>
    </lineage>
</organism>
<sequence length="527" mass="59937">MNKDAKSIIVEDYAQSLTELTFNSRPIIYNLTIIARENTEVADGILKAITNRIYKCIPDQKLFALYLLDSICKTVGDPYNTLVGDEVFNIFSHVYLLVNNTIRQKLVNLFESWKTFKIKGTNLPLFPQDQIDRIFSFLSQANVKTGTNPAQLTNRSLIDDIDTLIPIFQKKMYEKPDPKLTDKYNALTQLKVLLSNQAMKLNELQAVQSQLNAIKQQELNSKKNMSPSMASSTINPIPSEAKPNNKVNELFGMLVVSGLIHVDQSLKPGSLPTYRLNFPKRKYHSTMNIPNNVALPSNSVLEQLLVSTHAKFNVSGKSIARTEYEQLKFNELNRLSIDSTGLQNFVNSNAASASEKSLLYEAKPSKCGTCGKRFTDDEDGTQKRRMHLDWHFRVNKKLSTSNVQSRIWYLDDYEWVKFKEASLSEYSTADPVDSNNPVETVEEQKEIPFVPVPMNETNMNNKCLICRDQVKATYNDDLGEWCWYNCIRAPGEGKNSRKIVHATCFSEANRKRGADDDLTNVVKREKL</sequence>
<dbReference type="Proteomes" id="UP000005222">
    <property type="component" value="Chromosome L"/>
</dbReference>
<dbReference type="AlphaFoldDB" id="G8Y7N0"/>
<dbReference type="InterPro" id="IPR006569">
    <property type="entry name" value="CID_dom"/>
</dbReference>
<dbReference type="EMBL" id="FO082048">
    <property type="protein sequence ID" value="CCE84610.1"/>
    <property type="molecule type" value="Genomic_DNA"/>
</dbReference>
<dbReference type="EMBL" id="FO082049">
    <property type="protein sequence ID" value="CCE83579.1"/>
    <property type="molecule type" value="Genomic_DNA"/>
</dbReference>
<dbReference type="CDD" id="cd16982">
    <property type="entry name" value="CID_Pcf11"/>
    <property type="match status" value="1"/>
</dbReference>
<dbReference type="InterPro" id="IPR021605">
    <property type="entry name" value="Pcf11_Clp1-ID"/>
</dbReference>
<dbReference type="InterPro" id="IPR045154">
    <property type="entry name" value="PCF11-like"/>
</dbReference>
<dbReference type="HOGENOM" id="CLU_015606_1_0_1"/>
<dbReference type="GO" id="GO:0031124">
    <property type="term" value="P:mRNA 3'-end processing"/>
    <property type="evidence" value="ECO:0007669"/>
    <property type="project" value="InterPro"/>
</dbReference>
<dbReference type="GO" id="GO:0003729">
    <property type="term" value="F:mRNA binding"/>
    <property type="evidence" value="ECO:0007669"/>
    <property type="project" value="InterPro"/>
</dbReference>
<dbReference type="OMA" id="FNSENDW"/>
<dbReference type="GO" id="GO:0006369">
    <property type="term" value="P:termination of RNA polymerase II transcription"/>
    <property type="evidence" value="ECO:0007669"/>
    <property type="project" value="InterPro"/>
</dbReference>
<dbReference type="PANTHER" id="PTHR15921">
    <property type="entry name" value="PRE-MRNA CLEAVAGE COMPLEX II"/>
    <property type="match status" value="1"/>
</dbReference>
<accession>G8Y7N0</accession>
<dbReference type="Gene3D" id="1.25.40.90">
    <property type="match status" value="1"/>
</dbReference>
<keyword evidence="5" id="KW-1185">Reference proteome</keyword>
<dbReference type="Pfam" id="PF11526">
    <property type="entry name" value="Pfc11_Clp1_ID"/>
    <property type="match status" value="1"/>
</dbReference>
<dbReference type="SMART" id="SM00582">
    <property type="entry name" value="RPR"/>
    <property type="match status" value="1"/>
</dbReference>
<dbReference type="Proteomes" id="UP000005222">
    <property type="component" value="Chromosome K"/>
</dbReference>
<evidence type="ECO:0000313" key="3">
    <source>
        <dbReference type="EMBL" id="CCE83579.1"/>
    </source>
</evidence>
<dbReference type="PANTHER" id="PTHR15921:SF3">
    <property type="entry name" value="PRE-MRNA CLEAVAGE COMPLEX 2 PROTEIN PCF11"/>
    <property type="match status" value="1"/>
</dbReference>
<proteinExistence type="predicted"/>
<dbReference type="GO" id="GO:0000993">
    <property type="term" value="F:RNA polymerase II complex binding"/>
    <property type="evidence" value="ECO:0007669"/>
    <property type="project" value="InterPro"/>
</dbReference>
<feature type="domain" description="CID" evidence="2">
    <location>
        <begin position="5"/>
        <end position="142"/>
    </location>
</feature>
<dbReference type="InParanoid" id="G8Y7N0"/>
<feature type="compositionally biased region" description="Polar residues" evidence="1">
    <location>
        <begin position="220"/>
        <end position="236"/>
    </location>
</feature>
<dbReference type="GO" id="GO:0005737">
    <property type="term" value="C:cytoplasm"/>
    <property type="evidence" value="ECO:0007669"/>
    <property type="project" value="TreeGrafter"/>
</dbReference>
<name>G8Y7N0_PICSO</name>
<feature type="region of interest" description="Disordered" evidence="1">
    <location>
        <begin position="220"/>
        <end position="241"/>
    </location>
</feature>
<dbReference type="Pfam" id="PF21936">
    <property type="entry name" value="Pcf11_C"/>
    <property type="match status" value="1"/>
</dbReference>
<gene>
    <name evidence="4" type="primary">Piso0_004159</name>
    <name evidence="3" type="ORF">GNLVRS01_PISO0K10746g</name>
    <name evidence="4" type="ORF">GNLVRS01_PISO0L10747g</name>
</gene>
<dbReference type="SUPFAM" id="SSF48464">
    <property type="entry name" value="ENTH/VHS domain"/>
    <property type="match status" value="1"/>
</dbReference>
<dbReference type="InterPro" id="IPR054127">
    <property type="entry name" value="Pcf11_C"/>
</dbReference>
<dbReference type="Pfam" id="PF04818">
    <property type="entry name" value="CID"/>
    <property type="match status" value="1"/>
</dbReference>
<dbReference type="eggNOG" id="KOG2071">
    <property type="taxonomic scope" value="Eukaryota"/>
</dbReference>
<dbReference type="PROSITE" id="PS51391">
    <property type="entry name" value="CID"/>
    <property type="match status" value="1"/>
</dbReference>
<dbReference type="InterPro" id="IPR047415">
    <property type="entry name" value="Pcf11_CID"/>
</dbReference>
<dbReference type="InterPro" id="IPR008942">
    <property type="entry name" value="ENTH_VHS"/>
</dbReference>
<evidence type="ECO:0000313" key="5">
    <source>
        <dbReference type="Proteomes" id="UP000005222"/>
    </source>
</evidence>
<evidence type="ECO:0000313" key="4">
    <source>
        <dbReference type="EMBL" id="CCE84610.1"/>
    </source>
</evidence>
<evidence type="ECO:0000256" key="1">
    <source>
        <dbReference type="SAM" id="MobiDB-lite"/>
    </source>
</evidence>